<dbReference type="Gene3D" id="1.10.357.10">
    <property type="entry name" value="Tetracycline Repressor, domain 2"/>
    <property type="match status" value="1"/>
</dbReference>
<evidence type="ECO:0000313" key="7">
    <source>
        <dbReference type="EMBL" id="SES45651.1"/>
    </source>
</evidence>
<dbReference type="PANTHER" id="PTHR30055">
    <property type="entry name" value="HTH-TYPE TRANSCRIPTIONAL REGULATOR RUTR"/>
    <property type="match status" value="1"/>
</dbReference>
<evidence type="ECO:0000259" key="6">
    <source>
        <dbReference type="PROSITE" id="PS50977"/>
    </source>
</evidence>
<feature type="region of interest" description="Disordered" evidence="5">
    <location>
        <begin position="1"/>
        <end position="21"/>
    </location>
</feature>
<dbReference type="GO" id="GO:0003700">
    <property type="term" value="F:DNA-binding transcription factor activity"/>
    <property type="evidence" value="ECO:0007669"/>
    <property type="project" value="TreeGrafter"/>
</dbReference>
<dbReference type="STRING" id="587636.SAMN05216199_3828"/>
<dbReference type="Pfam" id="PF00440">
    <property type="entry name" value="TetR_N"/>
    <property type="match status" value="1"/>
</dbReference>
<keyword evidence="8" id="KW-1185">Reference proteome</keyword>
<dbReference type="EMBL" id="FOHB01000008">
    <property type="protein sequence ID" value="SES45651.1"/>
    <property type="molecule type" value="Genomic_DNA"/>
</dbReference>
<feature type="domain" description="HTH tetR-type" evidence="6">
    <location>
        <begin position="25"/>
        <end position="85"/>
    </location>
</feature>
<keyword evidence="3" id="KW-0804">Transcription</keyword>
<reference evidence="8" key="1">
    <citation type="submission" date="2016-10" db="EMBL/GenBank/DDBJ databases">
        <authorList>
            <person name="Varghese N."/>
            <person name="Submissions S."/>
        </authorList>
    </citation>
    <scope>NUCLEOTIDE SEQUENCE [LARGE SCALE GENOMIC DNA]</scope>
    <source>
        <strain evidence="8">CGMCC 1.6963</strain>
    </source>
</reference>
<evidence type="ECO:0000256" key="1">
    <source>
        <dbReference type="ARBA" id="ARBA00023015"/>
    </source>
</evidence>
<keyword evidence="2 4" id="KW-0238">DNA-binding</keyword>
<dbReference type="RefSeq" id="WP_091761713.1">
    <property type="nucleotide sequence ID" value="NZ_FOHB01000008.1"/>
</dbReference>
<evidence type="ECO:0000313" key="8">
    <source>
        <dbReference type="Proteomes" id="UP000199019"/>
    </source>
</evidence>
<accession>A0A1H9XHY4</accession>
<dbReference type="InterPro" id="IPR001647">
    <property type="entry name" value="HTH_TetR"/>
</dbReference>
<feature type="DNA-binding region" description="H-T-H motif" evidence="4">
    <location>
        <begin position="48"/>
        <end position="67"/>
    </location>
</feature>
<evidence type="ECO:0000256" key="4">
    <source>
        <dbReference type="PROSITE-ProRule" id="PRU00335"/>
    </source>
</evidence>
<dbReference type="SUPFAM" id="SSF46689">
    <property type="entry name" value="Homeodomain-like"/>
    <property type="match status" value="1"/>
</dbReference>
<organism evidence="7 8">
    <name type="scientific">Pedococcus cremeus</name>
    <dbReference type="NCBI Taxonomy" id="587636"/>
    <lineage>
        <taxon>Bacteria</taxon>
        <taxon>Bacillati</taxon>
        <taxon>Actinomycetota</taxon>
        <taxon>Actinomycetes</taxon>
        <taxon>Micrococcales</taxon>
        <taxon>Intrasporangiaceae</taxon>
        <taxon>Pedococcus</taxon>
    </lineage>
</organism>
<dbReference type="AlphaFoldDB" id="A0A1H9XHY4"/>
<proteinExistence type="predicted"/>
<evidence type="ECO:0000256" key="5">
    <source>
        <dbReference type="SAM" id="MobiDB-lite"/>
    </source>
</evidence>
<name>A0A1H9XHY4_9MICO</name>
<dbReference type="OrthoDB" id="4823039at2"/>
<dbReference type="InterPro" id="IPR050109">
    <property type="entry name" value="HTH-type_TetR-like_transc_reg"/>
</dbReference>
<gene>
    <name evidence="7" type="ORF">SAMN05216199_3828</name>
</gene>
<sequence>MPRDVKTGASGPRAYDASGRREAAERRRQLVVEVARARFERDGYAATTVAALAEDAGVSVEFVYKSFGSKAGVVRAIWDRALMGQGPRSAEERSDEVSLTADDPDTILRNWAQLSAEVSALGAPVHALVKVAAATDSDAAALLEEIESSRRTRMEHNLGYLLRGGYVRPGLSPEQARDILMLGAGELYEILVLRFGWDTDPYIDLVYRFLRAALLPGPAQ</sequence>
<keyword evidence="1" id="KW-0805">Transcription regulation</keyword>
<dbReference type="InterPro" id="IPR009057">
    <property type="entry name" value="Homeodomain-like_sf"/>
</dbReference>
<dbReference type="PANTHER" id="PTHR30055:SF234">
    <property type="entry name" value="HTH-TYPE TRANSCRIPTIONAL REGULATOR BETI"/>
    <property type="match status" value="1"/>
</dbReference>
<dbReference type="GO" id="GO:0000976">
    <property type="term" value="F:transcription cis-regulatory region binding"/>
    <property type="evidence" value="ECO:0007669"/>
    <property type="project" value="TreeGrafter"/>
</dbReference>
<protein>
    <submittedName>
        <fullName evidence="7">Transcriptional regulator, TetR family</fullName>
    </submittedName>
</protein>
<dbReference type="Proteomes" id="UP000199019">
    <property type="component" value="Unassembled WGS sequence"/>
</dbReference>
<dbReference type="PROSITE" id="PS50977">
    <property type="entry name" value="HTH_TETR_2"/>
    <property type="match status" value="1"/>
</dbReference>
<evidence type="ECO:0000256" key="2">
    <source>
        <dbReference type="ARBA" id="ARBA00023125"/>
    </source>
</evidence>
<evidence type="ECO:0000256" key="3">
    <source>
        <dbReference type="ARBA" id="ARBA00023163"/>
    </source>
</evidence>